<dbReference type="EMBL" id="DS178344">
    <property type="protein sequence ID" value="EFP91282.2"/>
    <property type="molecule type" value="Genomic_DNA"/>
</dbReference>
<dbReference type="AlphaFoldDB" id="E3L407"/>
<reference evidence="2" key="2">
    <citation type="journal article" date="2011" name="Proc. Natl. Acad. Sci. U.S.A.">
        <title>Obligate biotrophy features unraveled by the genomic analysis of rust fungi.</title>
        <authorList>
            <person name="Duplessis S."/>
            <person name="Cuomo C.A."/>
            <person name="Lin Y.-C."/>
            <person name="Aerts A."/>
            <person name="Tisserant E."/>
            <person name="Veneault-Fourrey C."/>
            <person name="Joly D.L."/>
            <person name="Hacquard S."/>
            <person name="Amselem J."/>
            <person name="Cantarel B.L."/>
            <person name="Chiu R."/>
            <person name="Coutinho P.M."/>
            <person name="Feau N."/>
            <person name="Field M."/>
            <person name="Frey P."/>
            <person name="Gelhaye E."/>
            <person name="Goldberg J."/>
            <person name="Grabherr M.G."/>
            <person name="Kodira C.D."/>
            <person name="Kohler A."/>
            <person name="Kuees U."/>
            <person name="Lindquist E.A."/>
            <person name="Lucas S.M."/>
            <person name="Mago R."/>
            <person name="Mauceli E."/>
            <person name="Morin E."/>
            <person name="Murat C."/>
            <person name="Pangilinan J.L."/>
            <person name="Park R."/>
            <person name="Pearson M."/>
            <person name="Quesneville H."/>
            <person name="Rouhier N."/>
            <person name="Sakthikumar S."/>
            <person name="Salamov A.A."/>
            <person name="Schmutz J."/>
            <person name="Selles B."/>
            <person name="Shapiro H."/>
            <person name="Tanguay P."/>
            <person name="Tuskan G.A."/>
            <person name="Henrissat B."/>
            <person name="Van de Peer Y."/>
            <person name="Rouze P."/>
            <person name="Ellis J.G."/>
            <person name="Dodds P.N."/>
            <person name="Schein J.E."/>
            <person name="Zhong S."/>
            <person name="Hamelin R.C."/>
            <person name="Grigoriev I.V."/>
            <person name="Szabo L.J."/>
            <person name="Martin F."/>
        </authorList>
    </citation>
    <scope>NUCLEOTIDE SEQUENCE [LARGE SCALE GENOMIC DNA]</scope>
    <source>
        <strain evidence="2">CRL 75-36-700-3 / race SCCL</strain>
    </source>
</reference>
<dbReference type="GeneID" id="10529030"/>
<dbReference type="InParanoid" id="E3L407"/>
<sequence length="616" mass="70373">MSRAVDAKIEAAAPLNLTLIMILITTLTRRLSYQLYIAAWLFTLALKSCELFDLNKLPTEYFDEAFPSVSAEISRGKFKEHLVQHSILSPRQTCTSIPMIRSAPLTQVPSTNSTGKSVSLPAVAQSQYPHLDNDLSDTDLPGIPAVEEKDWDELDFSHFITRGIVIEELLHTFSERFKSQVMSQDCRSRHWGLVDPHPTVSTARIDVAVEDPYKLAKVLHYDLASTQTAKHLYMLYKFLVVSLFKLHGEFLTQINIPVLHHRNQQEKLLEWLDKQIFSPGDSHPVLGIAPESDLTWESGGPSLQYYGDIQKELILYFSDDKRSDPNICASAILKPYRTEHAKEYLALRQPSGSFLEDPNRLSIKPHFLLILEYLSNMAKKLEINLLNSDDRHSKQALEHSALVTPYVSTFEKRFRTSEIEKGDVRSYYPTLQITMCFHDHKPGPKPLRMIDPAGKIYKFNDLRSRLRKLMKALDCLTIGAMSELKIRLSDKDIKIRRKSVLKFLVDSMIQPKGSLPLIGSVESPEGIAPWFSNSHGNPVLFGEIQLKIMKYLTDYLEEEDLIQIPAFVLSAWHYANPNNDETMRYDAINRPVSVSHRFSDTRLSDTDAMHRLSVYR</sequence>
<dbReference type="RefSeq" id="XP_003335701.2">
    <property type="nucleotide sequence ID" value="XM_003335653.2"/>
</dbReference>
<reference key="1">
    <citation type="submission" date="2007-01" db="EMBL/GenBank/DDBJ databases">
        <title>The Genome Sequence of Puccinia graminis f. sp. tritici Strain CRL 75-36-700-3.</title>
        <authorList>
            <consortium name="The Broad Institute Genome Sequencing Platform"/>
            <person name="Birren B."/>
            <person name="Lander E."/>
            <person name="Galagan J."/>
            <person name="Nusbaum C."/>
            <person name="Devon K."/>
            <person name="Cuomo C."/>
            <person name="Jaffe D."/>
            <person name="Butler J."/>
            <person name="Alvarez P."/>
            <person name="Gnerre S."/>
            <person name="Grabherr M."/>
            <person name="Mauceli E."/>
            <person name="Brockman W."/>
            <person name="Young S."/>
            <person name="LaButti K."/>
            <person name="Sykes S."/>
            <person name="DeCaprio D."/>
            <person name="Crawford M."/>
            <person name="Koehrsen M."/>
            <person name="Engels R."/>
            <person name="Montgomery P."/>
            <person name="Pearson M."/>
            <person name="Howarth C."/>
            <person name="Larson L."/>
            <person name="White J."/>
            <person name="Zeng Q."/>
            <person name="Kodira C."/>
            <person name="Yandava C."/>
            <person name="Alvarado L."/>
            <person name="O'Leary S."/>
            <person name="Szabo L."/>
            <person name="Dean R."/>
            <person name="Schein J."/>
        </authorList>
    </citation>
    <scope>NUCLEOTIDE SEQUENCE</scope>
    <source>
        <strain>CRL 75-36-700-3</strain>
    </source>
</reference>
<dbReference type="OrthoDB" id="10295839at2759"/>
<organism evidence="1 2">
    <name type="scientific">Puccinia graminis f. sp. tritici (strain CRL 75-36-700-3 / race SCCL)</name>
    <name type="common">Black stem rust fungus</name>
    <dbReference type="NCBI Taxonomy" id="418459"/>
    <lineage>
        <taxon>Eukaryota</taxon>
        <taxon>Fungi</taxon>
        <taxon>Dikarya</taxon>
        <taxon>Basidiomycota</taxon>
        <taxon>Pucciniomycotina</taxon>
        <taxon>Pucciniomycetes</taxon>
        <taxon>Pucciniales</taxon>
        <taxon>Pucciniaceae</taxon>
        <taxon>Puccinia</taxon>
    </lineage>
</organism>
<proteinExistence type="predicted"/>
<name>E3L407_PUCGT</name>
<keyword evidence="2" id="KW-1185">Reference proteome</keyword>
<dbReference type="VEuPathDB" id="FungiDB:PGTG_17139"/>
<dbReference type="KEGG" id="pgr:PGTG_17139"/>
<dbReference type="Proteomes" id="UP000008783">
    <property type="component" value="Unassembled WGS sequence"/>
</dbReference>
<dbReference type="HOGENOM" id="CLU_031648_0_0_1"/>
<accession>E3L407</accession>
<protein>
    <submittedName>
        <fullName evidence="1">Uncharacterized protein</fullName>
    </submittedName>
</protein>
<gene>
    <name evidence="1" type="ORF">PGTG_17139</name>
</gene>
<evidence type="ECO:0000313" key="1">
    <source>
        <dbReference type="EMBL" id="EFP91282.2"/>
    </source>
</evidence>
<evidence type="ECO:0000313" key="2">
    <source>
        <dbReference type="Proteomes" id="UP000008783"/>
    </source>
</evidence>